<dbReference type="SUPFAM" id="SSF55811">
    <property type="entry name" value="Nudix"/>
    <property type="match status" value="1"/>
</dbReference>
<dbReference type="Pfam" id="PF09365">
    <property type="entry name" value="DUF2461"/>
    <property type="match status" value="1"/>
</dbReference>
<proteinExistence type="predicted"/>
<name>A0A8H2WVS2_9AGAM</name>
<evidence type="ECO:0000313" key="4">
    <source>
        <dbReference type="Proteomes" id="UP000663841"/>
    </source>
</evidence>
<dbReference type="InterPro" id="IPR012808">
    <property type="entry name" value="CHP02453"/>
</dbReference>
<dbReference type="EMBL" id="CAJMWW010000062">
    <property type="protein sequence ID" value="CAE6410624.1"/>
    <property type="molecule type" value="Genomic_DNA"/>
</dbReference>
<evidence type="ECO:0000256" key="1">
    <source>
        <dbReference type="SAM" id="MobiDB-lite"/>
    </source>
</evidence>
<feature type="compositionally biased region" description="Low complexity" evidence="1">
    <location>
        <begin position="365"/>
        <end position="378"/>
    </location>
</feature>
<dbReference type="NCBIfam" id="TIGR02453">
    <property type="entry name" value="TIGR02453 family protein"/>
    <property type="match status" value="1"/>
</dbReference>
<dbReference type="Pfam" id="PF15916">
    <property type="entry name" value="DUF4743"/>
    <property type="match status" value="1"/>
</dbReference>
<comment type="caution">
    <text evidence="3">The sequence shown here is derived from an EMBL/GenBank/DDBJ whole genome shotgun (WGS) entry which is preliminary data.</text>
</comment>
<dbReference type="InterPro" id="IPR031804">
    <property type="entry name" value="DUF4743"/>
</dbReference>
<dbReference type="PANTHER" id="PTHR36452">
    <property type="entry name" value="CHROMOSOME 12, WHOLE GENOME SHOTGUN SEQUENCE"/>
    <property type="match status" value="1"/>
</dbReference>
<organism evidence="3 4">
    <name type="scientific">Rhizoctonia solani</name>
    <dbReference type="NCBI Taxonomy" id="456999"/>
    <lineage>
        <taxon>Eukaryota</taxon>
        <taxon>Fungi</taxon>
        <taxon>Dikarya</taxon>
        <taxon>Basidiomycota</taxon>
        <taxon>Agaricomycotina</taxon>
        <taxon>Agaricomycetes</taxon>
        <taxon>Cantharellales</taxon>
        <taxon>Ceratobasidiaceae</taxon>
        <taxon>Rhizoctonia</taxon>
    </lineage>
</organism>
<sequence length="940" mass="104269">MSLLPIIEVVDNFKPANLSAQKFVPFYLSLANTQPQDIIGQIAPDVAERIISYPAGTFAVKFVDSSGNASQSLHNTYPPSTTRVKAIAFDERLRTVDERSEAIECASLEWRNQGLFAGAIGGRQWRNERYSVYAHPFKNVGVGGEVAFRLERSACELFGFVTYGVHMTMYTSDYRIWVPRRSKTKQTWPGFLDNSVAGGIPVGMTPFESMVKECEEEASIAEDVARKHLKTVGAVSYFFQNARGNLQPEVEYIYDMLCPSADDPAFVPKPLDGEVESFELMTWDAVIEKMKAGEFKRNSALEMAPHLLKQLFILGSLNPEPSRGGYAPALPPLCSVPPSKDTPHLSIPNSNMPPRRAKKPVDTQPSSSDSEPEAPSKSLTAKVKSKLKSIVGLETNDAKPVAATKKRKRTNAAAKHQGEDEDEEDEEPAKRVSPRKPRSNPSQQKTTPPKRSLPKRAKAPATRSKTTREDSESSESEDELATAPVSPVKPRAKGKTKVAASTPHKPVSGRTPKSTSSSARRKSGTTSVRKTRKAQDDYDSSIRELTHSSNSPTPSETSDTRGSADYDPEDEDAQHKHDEDEAEEEEAALETMEVDSDALDDESDFGPHKIAERATASPIKKRATPPSKAGKNRKSVSAKSTRKSVGKRAKREETSEEEYQSDESGPVIVGKVVQAPQTGRVPAGQISQNTFDFLINLQDPEKNDREWFKLHEPVYRLAEKEWVAFVDAWVTTLVEVDDQIPPLPPKDIILRIYRDMRFSNDKTPYKTHFSANTSRSGRKGIFAGYYISIKPGGGSLVAAGVWCPGKNELQSIRNVIQRNHGRRLRQIIAEPSFVKYFGEPKPLATKGKEPKRQSIFGAEDQLKVAPTGVKKDHPDIDLLKCRSFAVSHRFTDAQVLKKDFLENILKPVLVEMRPFVHCLNDYMTLPLDDLSESSSSSDEE</sequence>
<feature type="region of interest" description="Disordered" evidence="1">
    <location>
        <begin position="328"/>
        <end position="382"/>
    </location>
</feature>
<dbReference type="Gene3D" id="3.90.79.10">
    <property type="entry name" value="Nucleoside Triphosphate Pyrophosphohydrolase"/>
    <property type="match status" value="1"/>
</dbReference>
<feature type="compositionally biased region" description="Basic and acidic residues" evidence="1">
    <location>
        <begin position="533"/>
        <end position="546"/>
    </location>
</feature>
<feature type="compositionally biased region" description="Acidic residues" evidence="1">
    <location>
        <begin position="580"/>
        <end position="604"/>
    </location>
</feature>
<dbReference type="AlphaFoldDB" id="A0A8H2WVS2"/>
<gene>
    <name evidence="3" type="ORF">RDB_LOCUS21024</name>
</gene>
<dbReference type="Proteomes" id="UP000663841">
    <property type="component" value="Unassembled WGS sequence"/>
</dbReference>
<feature type="compositionally biased region" description="Polar residues" evidence="1">
    <location>
        <begin position="547"/>
        <end position="557"/>
    </location>
</feature>
<feature type="domain" description="Nudix hydrolase" evidence="2">
    <location>
        <begin position="150"/>
        <end position="305"/>
    </location>
</feature>
<accession>A0A8H2WVS2</accession>
<evidence type="ECO:0000313" key="3">
    <source>
        <dbReference type="EMBL" id="CAE6410624.1"/>
    </source>
</evidence>
<protein>
    <recommendedName>
        <fullName evidence="2">Nudix hydrolase domain-containing protein</fullName>
    </recommendedName>
</protein>
<evidence type="ECO:0000259" key="2">
    <source>
        <dbReference type="PROSITE" id="PS51462"/>
    </source>
</evidence>
<reference evidence="3" key="1">
    <citation type="submission" date="2021-01" db="EMBL/GenBank/DDBJ databases">
        <authorList>
            <person name="Kaushik A."/>
        </authorList>
    </citation>
    <scope>NUCLEOTIDE SEQUENCE</scope>
    <source>
        <strain evidence="3">AG3-T5</strain>
    </source>
</reference>
<dbReference type="InterPro" id="IPR000086">
    <property type="entry name" value="NUDIX_hydrolase_dom"/>
</dbReference>
<feature type="compositionally biased region" description="Basic residues" evidence="1">
    <location>
        <begin position="630"/>
        <end position="649"/>
    </location>
</feature>
<dbReference type="PROSITE" id="PS51462">
    <property type="entry name" value="NUDIX"/>
    <property type="match status" value="1"/>
</dbReference>
<feature type="region of interest" description="Disordered" evidence="1">
    <location>
        <begin position="398"/>
        <end position="664"/>
    </location>
</feature>
<dbReference type="PANTHER" id="PTHR36452:SF1">
    <property type="entry name" value="DUF2461 DOMAIN-CONTAINING PROTEIN"/>
    <property type="match status" value="1"/>
</dbReference>
<dbReference type="FunFam" id="3.90.79.10:FF:000019">
    <property type="entry name" value="Thiamin pyrophosphokinase, putative"/>
    <property type="match status" value="1"/>
</dbReference>
<feature type="compositionally biased region" description="Polar residues" evidence="1">
    <location>
        <begin position="511"/>
        <end position="528"/>
    </location>
</feature>
<dbReference type="CDD" id="cd03676">
    <property type="entry name" value="NUDIX_Tnr3_like"/>
    <property type="match status" value="1"/>
</dbReference>
<dbReference type="GO" id="GO:0044715">
    <property type="term" value="F:8-oxo-dGDP phosphatase activity"/>
    <property type="evidence" value="ECO:0007669"/>
    <property type="project" value="UniProtKB-ARBA"/>
</dbReference>
<dbReference type="InterPro" id="IPR015797">
    <property type="entry name" value="NUDIX_hydrolase-like_dom_sf"/>
</dbReference>
<feature type="compositionally biased region" description="Polar residues" evidence="1">
    <location>
        <begin position="439"/>
        <end position="449"/>
    </location>
</feature>
<dbReference type="Pfam" id="PF00293">
    <property type="entry name" value="NUDIX"/>
    <property type="match status" value="1"/>
</dbReference>